<keyword evidence="2" id="KW-1185">Reference proteome</keyword>
<dbReference type="AlphaFoldDB" id="A0A3M0KP35"/>
<dbReference type="OrthoDB" id="416454at2759"/>
<protein>
    <recommendedName>
        <fullName evidence="3">Reverse transcriptase domain-containing protein</fullName>
    </recommendedName>
</protein>
<proteinExistence type="predicted"/>
<dbReference type="EMBL" id="QRBI01000106">
    <property type="protein sequence ID" value="RMC13024.1"/>
    <property type="molecule type" value="Genomic_DNA"/>
</dbReference>
<evidence type="ECO:0000313" key="2">
    <source>
        <dbReference type="Proteomes" id="UP000269221"/>
    </source>
</evidence>
<evidence type="ECO:0008006" key="3">
    <source>
        <dbReference type="Google" id="ProtNLM"/>
    </source>
</evidence>
<evidence type="ECO:0000313" key="1">
    <source>
        <dbReference type="EMBL" id="RMC13024.1"/>
    </source>
</evidence>
<dbReference type="STRING" id="333673.A0A3M0KP35"/>
<sequence>MGSILGPGLFNVFINNLDAGLEGILSQFANNTKLEGDVESLEGREALQGDKLNFNKGKGVLTIDKFSSKYIYIISIRY</sequence>
<reference evidence="1 2" key="1">
    <citation type="submission" date="2018-07" db="EMBL/GenBank/DDBJ databases">
        <title>A high quality draft genome assembly of the barn swallow (H. rustica rustica).</title>
        <authorList>
            <person name="Formenti G."/>
            <person name="Chiara M."/>
            <person name="Poveda L."/>
            <person name="Francoijs K.-J."/>
            <person name="Bonisoli-Alquati A."/>
            <person name="Canova L."/>
            <person name="Gianfranceschi L."/>
            <person name="Horner D.S."/>
            <person name="Saino N."/>
        </authorList>
    </citation>
    <scope>NUCLEOTIDE SEQUENCE [LARGE SCALE GENOMIC DNA]</scope>
    <source>
        <strain evidence="1">Chelidonia</strain>
        <tissue evidence="1">Blood</tissue>
    </source>
</reference>
<gene>
    <name evidence="1" type="ORF">DUI87_10554</name>
</gene>
<accession>A0A3M0KP35</accession>
<comment type="caution">
    <text evidence="1">The sequence shown here is derived from an EMBL/GenBank/DDBJ whole genome shotgun (WGS) entry which is preliminary data.</text>
</comment>
<name>A0A3M0KP35_HIRRU</name>
<organism evidence="1 2">
    <name type="scientific">Hirundo rustica rustica</name>
    <dbReference type="NCBI Taxonomy" id="333673"/>
    <lineage>
        <taxon>Eukaryota</taxon>
        <taxon>Metazoa</taxon>
        <taxon>Chordata</taxon>
        <taxon>Craniata</taxon>
        <taxon>Vertebrata</taxon>
        <taxon>Euteleostomi</taxon>
        <taxon>Archelosauria</taxon>
        <taxon>Archosauria</taxon>
        <taxon>Dinosauria</taxon>
        <taxon>Saurischia</taxon>
        <taxon>Theropoda</taxon>
        <taxon>Coelurosauria</taxon>
        <taxon>Aves</taxon>
        <taxon>Neognathae</taxon>
        <taxon>Neoaves</taxon>
        <taxon>Telluraves</taxon>
        <taxon>Australaves</taxon>
        <taxon>Passeriformes</taxon>
        <taxon>Sylvioidea</taxon>
        <taxon>Hirundinidae</taxon>
        <taxon>Hirundo</taxon>
    </lineage>
</organism>
<dbReference type="Proteomes" id="UP000269221">
    <property type="component" value="Unassembled WGS sequence"/>
</dbReference>